<dbReference type="Proteomes" id="UP001597542">
    <property type="component" value="Unassembled WGS sequence"/>
</dbReference>
<organism evidence="2 3">
    <name type="scientific">Amycolatopsis albidoflavus</name>
    <dbReference type="NCBI Taxonomy" id="102226"/>
    <lineage>
        <taxon>Bacteria</taxon>
        <taxon>Bacillati</taxon>
        <taxon>Actinomycetota</taxon>
        <taxon>Actinomycetes</taxon>
        <taxon>Pseudonocardiales</taxon>
        <taxon>Pseudonocardiaceae</taxon>
        <taxon>Amycolatopsis</taxon>
    </lineage>
</organism>
<keyword evidence="1" id="KW-0812">Transmembrane</keyword>
<keyword evidence="1" id="KW-0472">Membrane</keyword>
<protein>
    <submittedName>
        <fullName evidence="2">Uncharacterized protein</fullName>
    </submittedName>
</protein>
<proteinExistence type="predicted"/>
<dbReference type="RefSeq" id="WP_344282234.1">
    <property type="nucleotide sequence ID" value="NZ_BAAAHV010000021.1"/>
</dbReference>
<keyword evidence="1" id="KW-1133">Transmembrane helix</keyword>
<evidence type="ECO:0000256" key="1">
    <source>
        <dbReference type="SAM" id="Phobius"/>
    </source>
</evidence>
<accession>A0ABW5HR90</accession>
<feature type="transmembrane region" description="Helical" evidence="1">
    <location>
        <begin position="144"/>
        <end position="170"/>
    </location>
</feature>
<dbReference type="EMBL" id="JBHUKQ010000003">
    <property type="protein sequence ID" value="MFD2479511.1"/>
    <property type="molecule type" value="Genomic_DNA"/>
</dbReference>
<feature type="transmembrane region" description="Helical" evidence="1">
    <location>
        <begin position="63"/>
        <end position="87"/>
    </location>
</feature>
<gene>
    <name evidence="2" type="ORF">ACFSUT_04425</name>
</gene>
<name>A0ABW5HR90_9PSEU</name>
<keyword evidence="3" id="KW-1185">Reference proteome</keyword>
<evidence type="ECO:0000313" key="2">
    <source>
        <dbReference type="EMBL" id="MFD2479511.1"/>
    </source>
</evidence>
<comment type="caution">
    <text evidence="2">The sequence shown here is derived from an EMBL/GenBank/DDBJ whole genome shotgun (WGS) entry which is preliminary data.</text>
</comment>
<reference evidence="3" key="1">
    <citation type="journal article" date="2019" name="Int. J. Syst. Evol. Microbiol.">
        <title>The Global Catalogue of Microorganisms (GCM) 10K type strain sequencing project: providing services to taxonomists for standard genome sequencing and annotation.</title>
        <authorList>
            <consortium name="The Broad Institute Genomics Platform"/>
            <consortium name="The Broad Institute Genome Sequencing Center for Infectious Disease"/>
            <person name="Wu L."/>
            <person name="Ma J."/>
        </authorList>
    </citation>
    <scope>NUCLEOTIDE SEQUENCE [LARGE SCALE GENOMIC DNA]</scope>
    <source>
        <strain evidence="3">CGMCC 4.7638</strain>
    </source>
</reference>
<evidence type="ECO:0000313" key="3">
    <source>
        <dbReference type="Proteomes" id="UP001597542"/>
    </source>
</evidence>
<feature type="transmembrane region" description="Helical" evidence="1">
    <location>
        <begin position="99"/>
        <end position="124"/>
    </location>
</feature>
<feature type="transmembrane region" description="Helical" evidence="1">
    <location>
        <begin position="29"/>
        <end position="51"/>
    </location>
</feature>
<sequence length="184" mass="20136">MNPYQPAVAPDRWLPPALIGTIRATTMRWGLASAVLGLLMIIAMPVFGYLLPTSYDVTTVVTVGLGTLASACLLMSGVGLLIARSYVATGYLRYRKEYMAIGIQLGSVIPGWLVTIAFVLWYIVVVTTSGSYIGQEQLHFTVPIVIYMLLPVVAMLINSVNLIIVFCLFFPSPRRLSRYSSRAA</sequence>